<dbReference type="EMBL" id="JAGGJU010000010">
    <property type="protein sequence ID" value="MBP1852132.1"/>
    <property type="molecule type" value="Genomic_DNA"/>
</dbReference>
<name>A0ABS4E2G6_9HYPH</name>
<protein>
    <recommendedName>
        <fullName evidence="3">HK97 gp10 family phage protein</fullName>
    </recommendedName>
</protein>
<keyword evidence="2" id="KW-1185">Reference proteome</keyword>
<dbReference type="Proteomes" id="UP000759443">
    <property type="component" value="Unassembled WGS sequence"/>
</dbReference>
<evidence type="ECO:0008006" key="3">
    <source>
        <dbReference type="Google" id="ProtNLM"/>
    </source>
</evidence>
<gene>
    <name evidence="1" type="ORF">J2Z17_003587</name>
</gene>
<reference evidence="1 2" key="1">
    <citation type="submission" date="2021-03" db="EMBL/GenBank/DDBJ databases">
        <title>Genomic Encyclopedia of Type Strains, Phase IV (KMG-IV): sequencing the most valuable type-strain genomes for metagenomic binning, comparative biology and taxonomic classification.</title>
        <authorList>
            <person name="Goeker M."/>
        </authorList>
    </citation>
    <scope>NUCLEOTIDE SEQUENCE [LARGE SCALE GENOMIC DNA]</scope>
    <source>
        <strain evidence="1 2">DSM 21600</strain>
    </source>
</reference>
<evidence type="ECO:0000313" key="2">
    <source>
        <dbReference type="Proteomes" id="UP000759443"/>
    </source>
</evidence>
<sequence>MANLLKIRWADANVRTFGKRIHLLNERFPKVLPRIVNQVGNRAKTQVIRNLTKQTGLPRKTIVKAVGDPTKASRGRLSYDMVTRGGNIRLKYLGPKEVDGGVWANAFGKKTFYPGAFMTGGQWPNRREVSKWNGHVMVRAGSGWGGRSDGSRGKKVTYARSGVVIPVEMTSGATKAAFNRIAGPLLRQRVEAALDKLAP</sequence>
<evidence type="ECO:0000313" key="1">
    <source>
        <dbReference type="EMBL" id="MBP1852132.1"/>
    </source>
</evidence>
<organism evidence="1 2">
    <name type="scientific">Rhizobium halophytocola</name>
    <dbReference type="NCBI Taxonomy" id="735519"/>
    <lineage>
        <taxon>Bacteria</taxon>
        <taxon>Pseudomonadati</taxon>
        <taxon>Pseudomonadota</taxon>
        <taxon>Alphaproteobacteria</taxon>
        <taxon>Hyphomicrobiales</taxon>
        <taxon>Rhizobiaceae</taxon>
        <taxon>Rhizobium/Agrobacterium group</taxon>
        <taxon>Rhizobium</taxon>
    </lineage>
</organism>
<dbReference type="RefSeq" id="WP_209946980.1">
    <property type="nucleotide sequence ID" value="NZ_JAGGJU010000010.1"/>
</dbReference>
<accession>A0ABS4E2G6</accession>
<proteinExistence type="predicted"/>
<comment type="caution">
    <text evidence="1">The sequence shown here is derived from an EMBL/GenBank/DDBJ whole genome shotgun (WGS) entry which is preliminary data.</text>
</comment>